<dbReference type="AlphaFoldDB" id="A0AB38HAL8"/>
<gene>
    <name evidence="1" type="ORF">NCTC8540_01929</name>
</gene>
<evidence type="ECO:0000313" key="1">
    <source>
        <dbReference type="EMBL" id="STO69396.1"/>
    </source>
</evidence>
<reference evidence="1 2" key="1">
    <citation type="submission" date="2018-06" db="EMBL/GenBank/DDBJ databases">
        <authorList>
            <consortium name="Pathogen Informatics"/>
            <person name="Doyle S."/>
        </authorList>
    </citation>
    <scope>NUCLEOTIDE SEQUENCE [LARGE SCALE GENOMIC DNA]</scope>
    <source>
        <strain evidence="1 2">NCTC8540</strain>
    </source>
</reference>
<accession>A0AB38HAL8</accession>
<organism evidence="1 2">
    <name type="scientific">Canicola haemoglobinophilus</name>
    <dbReference type="NCBI Taxonomy" id="733"/>
    <lineage>
        <taxon>Bacteria</taxon>
        <taxon>Pseudomonadati</taxon>
        <taxon>Pseudomonadota</taxon>
        <taxon>Gammaproteobacteria</taxon>
        <taxon>Pasteurellales</taxon>
        <taxon>Pasteurellaceae</taxon>
        <taxon>Canicola</taxon>
    </lineage>
</organism>
<evidence type="ECO:0000313" key="2">
    <source>
        <dbReference type="Proteomes" id="UP000254496"/>
    </source>
</evidence>
<proteinExistence type="predicted"/>
<protein>
    <submittedName>
        <fullName evidence="1">Uncharacterized protein</fullName>
    </submittedName>
</protein>
<dbReference type="EMBL" id="UGHJ01000001">
    <property type="protein sequence ID" value="STO69396.1"/>
    <property type="molecule type" value="Genomic_DNA"/>
</dbReference>
<sequence>MLTSFKNVKTRYIGVDGDTVYSGIFGYFIGNNKNATPNRANLPFLTVHTIANQNINNLKFVDVEDPEEVKKLLERIYPNDGIRKFNFLGGEQ</sequence>
<dbReference type="RefSeq" id="WP_115073386.1">
    <property type="nucleotide sequence ID" value="NZ_UGHE01000002.1"/>
</dbReference>
<dbReference type="Proteomes" id="UP000254496">
    <property type="component" value="Unassembled WGS sequence"/>
</dbReference>
<comment type="caution">
    <text evidence="1">The sequence shown here is derived from an EMBL/GenBank/DDBJ whole genome shotgun (WGS) entry which is preliminary data.</text>
</comment>
<name>A0AB38HAL8_9PAST</name>